<dbReference type="EMBL" id="MK500334">
    <property type="protein sequence ID" value="QBK86226.1"/>
    <property type="molecule type" value="Genomic_DNA"/>
</dbReference>
<organism evidence="1">
    <name type="scientific">Marseillevirus LCMAC102</name>
    <dbReference type="NCBI Taxonomy" id="2506603"/>
    <lineage>
        <taxon>Viruses</taxon>
        <taxon>Varidnaviria</taxon>
        <taxon>Bamfordvirae</taxon>
        <taxon>Nucleocytoviricota</taxon>
        <taxon>Megaviricetes</taxon>
        <taxon>Pimascovirales</taxon>
        <taxon>Pimascovirales incertae sedis</taxon>
        <taxon>Marseilleviridae</taxon>
    </lineage>
</organism>
<sequence>MSHETFEYYRLRDTIDEVLRDRSVNQQRGDVWRIKNMLPTPLVLYWEKYLSGFPQKLCTIKPHEELTFQSNQFADRDQLYTYYEYEGQKIPFLQPYMFRELWKTITLGSVEYSSMDGHLQTQASNWDMKGVWLHNRLAFPIDVYYKGNLAAQMYAYDGMNYLGGSASSVYFDNDREGLDFLDTLEFKYSLPNHKEDIFSATLDDIQCQSIYIGTVSGGMRGPAPDTFAYSVDRPVWTGITHYLPTGRYNSRMTNPLAPF</sequence>
<reference evidence="1" key="1">
    <citation type="journal article" date="2019" name="MBio">
        <title>Virus Genomes from Deep Sea Sediments Expand the Ocean Megavirome and Support Independent Origins of Viral Gigantism.</title>
        <authorList>
            <person name="Backstrom D."/>
            <person name="Yutin N."/>
            <person name="Jorgensen S.L."/>
            <person name="Dharamshi J."/>
            <person name="Homa F."/>
            <person name="Zaremba-Niedwiedzka K."/>
            <person name="Spang A."/>
            <person name="Wolf Y.I."/>
            <person name="Koonin E.V."/>
            <person name="Ettema T.J."/>
        </authorList>
    </citation>
    <scope>NUCLEOTIDE SEQUENCE</scope>
</reference>
<evidence type="ECO:0000313" key="1">
    <source>
        <dbReference type="EMBL" id="QBK86226.1"/>
    </source>
</evidence>
<gene>
    <name evidence="1" type="ORF">LCMAC102_00200</name>
</gene>
<proteinExistence type="predicted"/>
<accession>A0A481YUP9</accession>
<name>A0A481YUP9_9VIRU</name>
<protein>
    <submittedName>
        <fullName evidence="1">Uncharacterized protein</fullName>
    </submittedName>
</protein>